<dbReference type="Proteomes" id="UP001338582">
    <property type="component" value="Chromosome 3"/>
</dbReference>
<name>A0AAX4H8Y4_9ASCO</name>
<evidence type="ECO:0000256" key="6">
    <source>
        <dbReference type="SAM" id="MobiDB-lite"/>
    </source>
</evidence>
<evidence type="ECO:0000256" key="4">
    <source>
        <dbReference type="ARBA" id="ARBA00022989"/>
    </source>
</evidence>
<dbReference type="GO" id="GO:0016020">
    <property type="term" value="C:membrane"/>
    <property type="evidence" value="ECO:0007669"/>
    <property type="project" value="UniProtKB-SubCell"/>
</dbReference>
<feature type="transmembrane region" description="Helical" evidence="7">
    <location>
        <begin position="84"/>
        <end position="102"/>
    </location>
</feature>
<evidence type="ECO:0000256" key="7">
    <source>
        <dbReference type="SAM" id="Phobius"/>
    </source>
</evidence>
<dbReference type="InterPro" id="IPR036259">
    <property type="entry name" value="MFS_trans_sf"/>
</dbReference>
<feature type="transmembrane region" description="Helical" evidence="7">
    <location>
        <begin position="141"/>
        <end position="160"/>
    </location>
</feature>
<dbReference type="GeneID" id="88173392"/>
<reference evidence="9 10" key="1">
    <citation type="submission" date="2023-10" db="EMBL/GenBank/DDBJ databases">
        <title>Draft Genome Sequence of Candida saopaulonensis from a very Premature Infant with Sepsis.</title>
        <authorList>
            <person name="Ning Y."/>
            <person name="Dai R."/>
            <person name="Xiao M."/>
            <person name="Xu Y."/>
            <person name="Yan Q."/>
            <person name="Zhang L."/>
        </authorList>
    </citation>
    <scope>NUCLEOTIDE SEQUENCE [LARGE SCALE GENOMIC DNA]</scope>
    <source>
        <strain evidence="9 10">19XY460</strain>
    </source>
</reference>
<dbReference type="SUPFAM" id="SSF103473">
    <property type="entry name" value="MFS general substrate transporter"/>
    <property type="match status" value="1"/>
</dbReference>
<feature type="transmembrane region" description="Helical" evidence="7">
    <location>
        <begin position="50"/>
        <end position="72"/>
    </location>
</feature>
<keyword evidence="5 7" id="KW-0472">Membrane</keyword>
<feature type="compositionally biased region" description="Low complexity" evidence="6">
    <location>
        <begin position="275"/>
        <end position="287"/>
    </location>
</feature>
<dbReference type="GO" id="GO:0022857">
    <property type="term" value="F:transmembrane transporter activity"/>
    <property type="evidence" value="ECO:0007669"/>
    <property type="project" value="InterPro"/>
</dbReference>
<feature type="transmembrane region" description="Helical" evidence="7">
    <location>
        <begin position="452"/>
        <end position="474"/>
    </location>
</feature>
<proteinExistence type="predicted"/>
<keyword evidence="2" id="KW-0813">Transport</keyword>
<protein>
    <recommendedName>
        <fullName evidence="8">Major facilitator superfamily (MFS) profile domain-containing protein</fullName>
    </recommendedName>
</protein>
<evidence type="ECO:0000259" key="8">
    <source>
        <dbReference type="PROSITE" id="PS50850"/>
    </source>
</evidence>
<dbReference type="KEGG" id="asau:88173392"/>
<keyword evidence="4 7" id="KW-1133">Transmembrane helix</keyword>
<comment type="subcellular location">
    <subcellularLocation>
        <location evidence="1">Membrane</location>
        <topology evidence="1">Multi-pass membrane protein</topology>
    </subcellularLocation>
</comment>
<dbReference type="PANTHER" id="PTHR23504:SF15">
    <property type="entry name" value="MAJOR FACILITATOR SUPERFAMILY (MFS) PROFILE DOMAIN-CONTAINING PROTEIN"/>
    <property type="match status" value="1"/>
</dbReference>
<feature type="transmembrane region" description="Helical" evidence="7">
    <location>
        <begin position="21"/>
        <end position="38"/>
    </location>
</feature>
<sequence length="588" mass="65779">MKEFLKGFPLWQMTVICIIRFSEPITFTSLFPYVYFMIRDFGIAKTPSDISKYTGMLAASFALAQFFCCIHWGRLSDRIGRKPVLLIGLCGLAVTITIFGFAKNFYVALAARTCAGALNGNVAVLQTVVGELVTERRHQSIAFATLPLLWNVGSVIGPLIGGSKYLTRPQKDKDVDQVVALSLALIHDEFLNNHPYALSNLVVAAALTFSALAGFLFLEETQQRNRKKYDLGLSIGDSIRRFLGFGVPVREWEKVSTSTRTEEAIQEDSLANDDAASISSEASESTEQTALLHRPIQLASDDDEIEPVRSQPEGYLTRRTSRAMIRRYSSAYSIQPVNLRLSEFTTTEKVTGLFEAFADRTIFTYRVLGTMMGYFSIAFHALIYSEFVPVFLAAQFKTDHLKFPWEIQGGMEWSTEDIGTMLSSVGLVGCFLILLVFPFLDRHVRTINGFRFACSMFPIAYFFLPYCIFLTKQYNPDFPEWLHTVAIYSCSILAIFGNSLAFPQITILVFRATKPEYRALVNATTMSANSLARFIAPLVWGSLTSFFDARSLAQVPWNILCGIAVLGLVLAFKIDEYDEDLTAGEESE</sequence>
<feature type="domain" description="Major facilitator superfamily (MFS) profile" evidence="8">
    <location>
        <begin position="1"/>
        <end position="579"/>
    </location>
</feature>
<keyword evidence="10" id="KW-1185">Reference proteome</keyword>
<feature type="transmembrane region" description="Helical" evidence="7">
    <location>
        <begin position="486"/>
        <end position="510"/>
    </location>
</feature>
<dbReference type="AlphaFoldDB" id="A0AAX4H8Y4"/>
<evidence type="ECO:0000313" key="10">
    <source>
        <dbReference type="Proteomes" id="UP001338582"/>
    </source>
</evidence>
<dbReference type="CDD" id="cd17330">
    <property type="entry name" value="MFS_SLC46_TetA_like"/>
    <property type="match status" value="1"/>
</dbReference>
<dbReference type="InterPro" id="IPR011701">
    <property type="entry name" value="MFS"/>
</dbReference>
<dbReference type="InterPro" id="IPR020846">
    <property type="entry name" value="MFS_dom"/>
</dbReference>
<evidence type="ECO:0000313" key="9">
    <source>
        <dbReference type="EMBL" id="WPK25028.1"/>
    </source>
</evidence>
<gene>
    <name evidence="9" type="ORF">PUMCH_002327</name>
</gene>
<organism evidence="9 10">
    <name type="scientific">Australozyma saopauloensis</name>
    <dbReference type="NCBI Taxonomy" id="291208"/>
    <lineage>
        <taxon>Eukaryota</taxon>
        <taxon>Fungi</taxon>
        <taxon>Dikarya</taxon>
        <taxon>Ascomycota</taxon>
        <taxon>Saccharomycotina</taxon>
        <taxon>Pichiomycetes</taxon>
        <taxon>Metschnikowiaceae</taxon>
        <taxon>Australozyma</taxon>
    </lineage>
</organism>
<feature type="transmembrane region" description="Helical" evidence="7">
    <location>
        <begin position="418"/>
        <end position="440"/>
    </location>
</feature>
<feature type="transmembrane region" description="Helical" evidence="7">
    <location>
        <begin position="555"/>
        <end position="572"/>
    </location>
</feature>
<evidence type="ECO:0000256" key="1">
    <source>
        <dbReference type="ARBA" id="ARBA00004141"/>
    </source>
</evidence>
<feature type="region of interest" description="Disordered" evidence="6">
    <location>
        <begin position="258"/>
        <end position="288"/>
    </location>
</feature>
<dbReference type="Gene3D" id="1.20.1250.20">
    <property type="entry name" value="MFS general substrate transporter like domains"/>
    <property type="match status" value="1"/>
</dbReference>
<feature type="transmembrane region" description="Helical" evidence="7">
    <location>
        <begin position="197"/>
        <end position="218"/>
    </location>
</feature>
<keyword evidence="3 7" id="KW-0812">Transmembrane</keyword>
<evidence type="ECO:0000256" key="5">
    <source>
        <dbReference type="ARBA" id="ARBA00023136"/>
    </source>
</evidence>
<evidence type="ECO:0000256" key="3">
    <source>
        <dbReference type="ARBA" id="ARBA00022692"/>
    </source>
</evidence>
<dbReference type="RefSeq" id="XP_062877411.1">
    <property type="nucleotide sequence ID" value="XM_063021341.1"/>
</dbReference>
<evidence type="ECO:0000256" key="2">
    <source>
        <dbReference type="ARBA" id="ARBA00022448"/>
    </source>
</evidence>
<dbReference type="PANTHER" id="PTHR23504">
    <property type="entry name" value="MAJOR FACILITATOR SUPERFAMILY DOMAIN-CONTAINING PROTEIN 10"/>
    <property type="match status" value="1"/>
</dbReference>
<accession>A0AAX4H8Y4</accession>
<dbReference type="EMBL" id="CP138896">
    <property type="protein sequence ID" value="WPK25028.1"/>
    <property type="molecule type" value="Genomic_DNA"/>
</dbReference>
<feature type="transmembrane region" description="Helical" evidence="7">
    <location>
        <begin position="363"/>
        <end position="383"/>
    </location>
</feature>
<dbReference type="PROSITE" id="PS50850">
    <property type="entry name" value="MFS"/>
    <property type="match status" value="1"/>
</dbReference>
<dbReference type="Pfam" id="PF07690">
    <property type="entry name" value="MFS_1"/>
    <property type="match status" value="1"/>
</dbReference>